<sequence>MPLTYGRRDSLIYQASIERDEIEGIKRRNTITKRKELSRQISFTNVLEKLDDEGLEFIKQTNDNDFLHLIVMINTFHDSLTVLVEMIQILKSNGVLLKHIETHHLITDNIDKIKITVIDRPKIQENYQWIPHHISDLDKCAHVVCKYEPTEDPKHPGYGDEAYIKRRAELNNIANVYR</sequence>
<evidence type="ECO:0000313" key="2">
    <source>
        <dbReference type="WBParaSite" id="JU765_v2.g2741.t1"/>
    </source>
</evidence>
<dbReference type="WBParaSite" id="JU765_v2.g2741.t1">
    <property type="protein sequence ID" value="JU765_v2.g2741.t1"/>
    <property type="gene ID" value="JU765_v2.g2741"/>
</dbReference>
<proteinExistence type="predicted"/>
<accession>A0AC34R2I1</accession>
<dbReference type="Proteomes" id="UP000887576">
    <property type="component" value="Unplaced"/>
</dbReference>
<reference evidence="2" key="1">
    <citation type="submission" date="2022-11" db="UniProtKB">
        <authorList>
            <consortium name="WormBaseParasite"/>
        </authorList>
    </citation>
    <scope>IDENTIFICATION</scope>
</reference>
<protein>
    <submittedName>
        <fullName evidence="2">Biopterin-dependent aromatic amino acid hydroxylase family profile domain-containing protein</fullName>
    </submittedName>
</protein>
<name>A0AC34R2I1_9BILA</name>
<evidence type="ECO:0000313" key="1">
    <source>
        <dbReference type="Proteomes" id="UP000887576"/>
    </source>
</evidence>
<organism evidence="1 2">
    <name type="scientific">Panagrolaimus sp. JU765</name>
    <dbReference type="NCBI Taxonomy" id="591449"/>
    <lineage>
        <taxon>Eukaryota</taxon>
        <taxon>Metazoa</taxon>
        <taxon>Ecdysozoa</taxon>
        <taxon>Nematoda</taxon>
        <taxon>Chromadorea</taxon>
        <taxon>Rhabditida</taxon>
        <taxon>Tylenchina</taxon>
        <taxon>Panagrolaimomorpha</taxon>
        <taxon>Panagrolaimoidea</taxon>
        <taxon>Panagrolaimidae</taxon>
        <taxon>Panagrolaimus</taxon>
    </lineage>
</organism>